<evidence type="ECO:0000313" key="2">
    <source>
        <dbReference type="EMBL" id="CRL04174.1"/>
    </source>
</evidence>
<keyword evidence="3" id="KW-1185">Reference proteome</keyword>
<dbReference type="EMBL" id="CVRI01000061">
    <property type="protein sequence ID" value="CRL04174.1"/>
    <property type="molecule type" value="Genomic_DNA"/>
</dbReference>
<evidence type="ECO:0000313" key="3">
    <source>
        <dbReference type="Proteomes" id="UP000183832"/>
    </source>
</evidence>
<dbReference type="Proteomes" id="UP000183832">
    <property type="component" value="Unassembled WGS sequence"/>
</dbReference>
<proteinExistence type="predicted"/>
<sequence>MPVGGRVAKSGYSNGFSGVGRSYGDINEELWITSIAMAILILILIAIALLYILYEKCNKKREYFINA</sequence>
<accession>A0A1J1IYF1</accession>
<evidence type="ECO:0000256" key="1">
    <source>
        <dbReference type="SAM" id="Phobius"/>
    </source>
</evidence>
<reference evidence="2 3" key="1">
    <citation type="submission" date="2015-04" db="EMBL/GenBank/DDBJ databases">
        <authorList>
            <person name="Syromyatnikov M.Y."/>
            <person name="Popov V.N."/>
        </authorList>
    </citation>
    <scope>NUCLEOTIDE SEQUENCE [LARGE SCALE GENOMIC DNA]</scope>
</reference>
<organism evidence="2 3">
    <name type="scientific">Clunio marinus</name>
    <dbReference type="NCBI Taxonomy" id="568069"/>
    <lineage>
        <taxon>Eukaryota</taxon>
        <taxon>Metazoa</taxon>
        <taxon>Ecdysozoa</taxon>
        <taxon>Arthropoda</taxon>
        <taxon>Hexapoda</taxon>
        <taxon>Insecta</taxon>
        <taxon>Pterygota</taxon>
        <taxon>Neoptera</taxon>
        <taxon>Endopterygota</taxon>
        <taxon>Diptera</taxon>
        <taxon>Nematocera</taxon>
        <taxon>Chironomoidea</taxon>
        <taxon>Chironomidae</taxon>
        <taxon>Clunio</taxon>
    </lineage>
</organism>
<keyword evidence="1" id="KW-0472">Membrane</keyword>
<feature type="transmembrane region" description="Helical" evidence="1">
    <location>
        <begin position="30"/>
        <end position="54"/>
    </location>
</feature>
<dbReference type="AlphaFoldDB" id="A0A1J1IYF1"/>
<keyword evidence="1" id="KW-1133">Transmembrane helix</keyword>
<keyword evidence="1" id="KW-0812">Transmembrane</keyword>
<protein>
    <submittedName>
        <fullName evidence="2">CLUMA_CG017282, isoform A</fullName>
    </submittedName>
</protein>
<gene>
    <name evidence="2" type="primary">similar to CG17193</name>
    <name evidence="2" type="ORF">CLUMA_CG017282</name>
</gene>
<dbReference type="OrthoDB" id="8172581at2759"/>
<name>A0A1J1IYF1_9DIPT</name>